<feature type="region of interest" description="Disordered" evidence="2">
    <location>
        <begin position="315"/>
        <end position="370"/>
    </location>
</feature>
<evidence type="ECO:0000256" key="2">
    <source>
        <dbReference type="SAM" id="MobiDB-lite"/>
    </source>
</evidence>
<dbReference type="GO" id="GO:0005737">
    <property type="term" value="C:cytoplasm"/>
    <property type="evidence" value="ECO:0007669"/>
    <property type="project" value="TreeGrafter"/>
</dbReference>
<dbReference type="PRINTS" id="PR00625">
    <property type="entry name" value="JDOMAIN"/>
</dbReference>
<dbReference type="CDD" id="cd06257">
    <property type="entry name" value="DnaJ"/>
    <property type="match status" value="1"/>
</dbReference>
<keyword evidence="5" id="KW-1185">Reference proteome</keyword>
<dbReference type="InterPro" id="IPR036869">
    <property type="entry name" value="J_dom_sf"/>
</dbReference>
<evidence type="ECO:0000313" key="4">
    <source>
        <dbReference type="EMBL" id="KOO26544.1"/>
    </source>
</evidence>
<dbReference type="SMART" id="SM00271">
    <property type="entry name" value="DnaJ"/>
    <property type="match status" value="1"/>
</dbReference>
<keyword evidence="1" id="KW-0143">Chaperone</keyword>
<dbReference type="InterPro" id="IPR001623">
    <property type="entry name" value="DnaJ_domain"/>
</dbReference>
<reference evidence="5" key="1">
    <citation type="journal article" date="2015" name="PLoS Genet.">
        <title>Genome Sequence and Transcriptome Analyses of Chrysochromulina tobin: Metabolic Tools for Enhanced Algal Fitness in the Prominent Order Prymnesiales (Haptophyceae).</title>
        <authorList>
            <person name="Hovde B.T."/>
            <person name="Deodato C.R."/>
            <person name="Hunsperger H.M."/>
            <person name="Ryken S.A."/>
            <person name="Yost W."/>
            <person name="Jha R.K."/>
            <person name="Patterson J."/>
            <person name="Monnat R.J. Jr."/>
            <person name="Barlow S.B."/>
            <person name="Starkenburg S.R."/>
            <person name="Cattolico R.A."/>
        </authorList>
    </citation>
    <scope>NUCLEOTIDE SEQUENCE</scope>
    <source>
        <strain evidence="5">CCMP291</strain>
    </source>
</reference>
<dbReference type="GO" id="GO:0042026">
    <property type="term" value="P:protein refolding"/>
    <property type="evidence" value="ECO:0007669"/>
    <property type="project" value="TreeGrafter"/>
</dbReference>
<dbReference type="EMBL" id="JWZX01002837">
    <property type="protein sequence ID" value="KOO26544.1"/>
    <property type="molecule type" value="Genomic_DNA"/>
</dbReference>
<organism evidence="4 5">
    <name type="scientific">Chrysochromulina tobinii</name>
    <dbReference type="NCBI Taxonomy" id="1460289"/>
    <lineage>
        <taxon>Eukaryota</taxon>
        <taxon>Haptista</taxon>
        <taxon>Haptophyta</taxon>
        <taxon>Prymnesiophyceae</taxon>
        <taxon>Prymnesiales</taxon>
        <taxon>Chrysochromulinaceae</taxon>
        <taxon>Chrysochromulina</taxon>
    </lineage>
</organism>
<dbReference type="PANTHER" id="PTHR43096">
    <property type="entry name" value="DNAJ HOMOLOG 1, MITOCHONDRIAL-RELATED"/>
    <property type="match status" value="1"/>
</dbReference>
<accession>A0A0M0JIZ3</accession>
<dbReference type="PROSITE" id="PS50076">
    <property type="entry name" value="DNAJ_2"/>
    <property type="match status" value="1"/>
</dbReference>
<proteinExistence type="predicted"/>
<feature type="compositionally biased region" description="Acidic residues" evidence="2">
    <location>
        <begin position="355"/>
        <end position="367"/>
    </location>
</feature>
<gene>
    <name evidence="4" type="ORF">Ctob_006979</name>
</gene>
<dbReference type="AlphaFoldDB" id="A0A0M0JIZ3"/>
<feature type="domain" description="J" evidence="3">
    <location>
        <begin position="2"/>
        <end position="63"/>
    </location>
</feature>
<name>A0A0M0JIZ3_9EUKA</name>
<feature type="region of interest" description="Disordered" evidence="2">
    <location>
        <begin position="251"/>
        <end position="271"/>
    </location>
</feature>
<dbReference type="Pfam" id="PF00226">
    <property type="entry name" value="DnaJ"/>
    <property type="match status" value="1"/>
</dbReference>
<evidence type="ECO:0000259" key="3">
    <source>
        <dbReference type="PROSITE" id="PS50076"/>
    </source>
</evidence>
<dbReference type="OrthoDB" id="1530at2759"/>
<dbReference type="SUPFAM" id="SSF46565">
    <property type="entry name" value="Chaperone J-domain"/>
    <property type="match status" value="1"/>
</dbReference>
<dbReference type="GO" id="GO:0051082">
    <property type="term" value="F:unfolded protein binding"/>
    <property type="evidence" value="ECO:0007669"/>
    <property type="project" value="TreeGrafter"/>
</dbReference>
<evidence type="ECO:0000313" key="5">
    <source>
        <dbReference type="Proteomes" id="UP000037460"/>
    </source>
</evidence>
<dbReference type="PANTHER" id="PTHR43096:SF52">
    <property type="entry name" value="DNAJ HOMOLOG 1, MITOCHONDRIAL-RELATED"/>
    <property type="match status" value="1"/>
</dbReference>
<protein>
    <recommendedName>
        <fullName evidence="3">J domain-containing protein</fullName>
    </recommendedName>
</protein>
<evidence type="ECO:0000256" key="1">
    <source>
        <dbReference type="ARBA" id="ARBA00023186"/>
    </source>
</evidence>
<dbReference type="Proteomes" id="UP000037460">
    <property type="component" value="Unassembled WGS sequence"/>
</dbReference>
<dbReference type="Gene3D" id="1.10.287.110">
    <property type="entry name" value="DnaJ domain"/>
    <property type="match status" value="1"/>
</dbReference>
<comment type="caution">
    <text evidence="4">The sequence shown here is derived from an EMBL/GenBank/DDBJ whole genome shotgun (WGS) entry which is preliminary data.</text>
</comment>
<sequence>MDLYRTLGVARDARPADIAAAYRKKVATLHPDSGGDPYSWRAIQQAYDTLIDEQSRAEYDGYEDDYAEEEQEEEDGTSEFEEPWYRKLEAFDLFAALGVHRVADGTIIGGGTRCRAQFYKLSTRTRPLAPERYIGVEEYAADVVRYRQTCLAFLTLRDPAKYAIYRDMGYERLRAAESYQEDSVFEQDPDKVVRDFFDGVNAADREFLLANGQDAADDGFDGEQRMRRVGLKPWGARHEMEWNEEPNEWPYPAAFDSPPRASLPPPSAGPSDFDELCMKVIKAGDMTSVINDKVKDENSRAAREQFAVGVWIDGGEERSNHHGAGHGPGKNEDELDEETGGGSMSGSSLSSFINDDSEDDDDQDDDIGWERRGFGDFRSLSLAASALDDLSPLNTALNEILK</sequence>